<dbReference type="InterPro" id="IPR045584">
    <property type="entry name" value="Pilin-like"/>
</dbReference>
<dbReference type="AlphaFoldDB" id="A0A2H5XBS9"/>
<feature type="transmembrane region" description="Helical" evidence="1">
    <location>
        <begin position="12"/>
        <end position="36"/>
    </location>
</feature>
<dbReference type="PANTHER" id="PTHR30093:SF2">
    <property type="entry name" value="TYPE II SECRETION SYSTEM PROTEIN H"/>
    <property type="match status" value="1"/>
</dbReference>
<sequence>MSCIDAKRWRAFTLIELLVVIAIIAILAAILFPVFAQAREKARQSTCLSNNRNLGMAAAQYTQDYDEQFMEVYRCHEGTDWSVWPARWYPLGNGPCNGDGDTNCQGWWTRPEVTKGQPGFGTWQGPGTPNWAWLLGSIYARNNQIFACPSGGRTWWRPANNENNIGYAYSNAIADRWIGPNCSGGNGNPGNPAARLAEIKRPAEHILFWDTGKANWAAEIQGWNWVDGWNCNRLTNHDPNFTCPKCYPDWLPQHMEGRNFVFTDGHAKWSRDAQMYGALFPQYWSFRCQ</sequence>
<evidence type="ECO:0000313" key="3">
    <source>
        <dbReference type="Proteomes" id="UP000236173"/>
    </source>
</evidence>
<organism evidence="2 3">
    <name type="scientific">Candidatus Fervidibacter japonicus</name>
    <dbReference type="NCBI Taxonomy" id="2035412"/>
    <lineage>
        <taxon>Bacteria</taxon>
        <taxon>Candidatus Fervidibacterota</taxon>
        <taxon>Candidatus Fervidibacter</taxon>
    </lineage>
</organism>
<name>A0A2H5XBS9_9BACT</name>
<dbReference type="Gene3D" id="3.30.700.10">
    <property type="entry name" value="Glycoprotein, Type 4 Pilin"/>
    <property type="match status" value="1"/>
</dbReference>
<evidence type="ECO:0000313" key="2">
    <source>
        <dbReference type="EMBL" id="GBC98650.1"/>
    </source>
</evidence>
<evidence type="ECO:0008006" key="4">
    <source>
        <dbReference type="Google" id="ProtNLM"/>
    </source>
</evidence>
<accession>A0A2H5XBS9</accession>
<dbReference type="PANTHER" id="PTHR30093">
    <property type="entry name" value="GENERAL SECRETION PATHWAY PROTEIN G"/>
    <property type="match status" value="1"/>
</dbReference>
<proteinExistence type="predicted"/>
<keyword evidence="1" id="KW-0472">Membrane</keyword>
<dbReference type="EMBL" id="BEHT01000013">
    <property type="protein sequence ID" value="GBC98650.1"/>
    <property type="molecule type" value="Genomic_DNA"/>
</dbReference>
<protein>
    <recommendedName>
        <fullName evidence="4">Type II secretion system protein G</fullName>
    </recommendedName>
</protein>
<comment type="caution">
    <text evidence="2">The sequence shown here is derived from an EMBL/GenBank/DDBJ whole genome shotgun (WGS) entry which is preliminary data.</text>
</comment>
<dbReference type="SUPFAM" id="SSF54523">
    <property type="entry name" value="Pili subunits"/>
    <property type="match status" value="1"/>
</dbReference>
<keyword evidence="1" id="KW-1133">Transmembrane helix</keyword>
<evidence type="ECO:0000256" key="1">
    <source>
        <dbReference type="SAM" id="Phobius"/>
    </source>
</evidence>
<gene>
    <name evidence="2" type="ORF">HRbin17_01164</name>
</gene>
<dbReference type="NCBIfam" id="TIGR02532">
    <property type="entry name" value="IV_pilin_GFxxxE"/>
    <property type="match status" value="1"/>
</dbReference>
<dbReference type="InterPro" id="IPR012902">
    <property type="entry name" value="N_methyl_site"/>
</dbReference>
<reference evidence="3" key="1">
    <citation type="submission" date="2017-09" db="EMBL/GenBank/DDBJ databases">
        <title>Metaegenomics of thermophilic ammonia-oxidizing enrichment culture.</title>
        <authorList>
            <person name="Kato S."/>
            <person name="Suzuki K."/>
        </authorList>
    </citation>
    <scope>NUCLEOTIDE SEQUENCE [LARGE SCALE GENOMIC DNA]</scope>
</reference>
<keyword evidence="1" id="KW-0812">Transmembrane</keyword>
<dbReference type="Pfam" id="PF07963">
    <property type="entry name" value="N_methyl"/>
    <property type="match status" value="1"/>
</dbReference>
<dbReference type="Proteomes" id="UP000236173">
    <property type="component" value="Unassembled WGS sequence"/>
</dbReference>